<reference evidence="2 3" key="1">
    <citation type="submission" date="2024-03" db="EMBL/GenBank/DDBJ databases">
        <title>Sulfurimonas sp. HSL3-1.</title>
        <authorList>
            <person name="Wang S."/>
        </authorList>
    </citation>
    <scope>NUCLEOTIDE SEQUENCE [LARGE SCALE GENOMIC DNA]</scope>
    <source>
        <strain evidence="2 3">HSL3-1</strain>
    </source>
</reference>
<dbReference type="RefSeq" id="WP_345973513.1">
    <property type="nucleotide sequence ID" value="NZ_CP147920.1"/>
</dbReference>
<feature type="transmembrane region" description="Helical" evidence="1">
    <location>
        <begin position="103"/>
        <end position="123"/>
    </location>
</feature>
<dbReference type="Proteomes" id="UP001447842">
    <property type="component" value="Chromosome"/>
</dbReference>
<dbReference type="InterPro" id="IPR006750">
    <property type="entry name" value="YdcZ"/>
</dbReference>
<dbReference type="Pfam" id="PF04657">
    <property type="entry name" value="DMT_YdcZ"/>
    <property type="match status" value="1"/>
</dbReference>
<dbReference type="PANTHER" id="PTHR34821:SF2">
    <property type="entry name" value="INNER MEMBRANE PROTEIN YDCZ"/>
    <property type="match status" value="1"/>
</dbReference>
<dbReference type="PANTHER" id="PTHR34821">
    <property type="entry name" value="INNER MEMBRANE PROTEIN YDCZ"/>
    <property type="match status" value="1"/>
</dbReference>
<feature type="transmembrane region" description="Helical" evidence="1">
    <location>
        <begin position="6"/>
        <end position="23"/>
    </location>
</feature>
<keyword evidence="1" id="KW-0812">Transmembrane</keyword>
<gene>
    <name evidence="2" type="ORF">WCY31_05335</name>
</gene>
<evidence type="ECO:0000313" key="2">
    <source>
        <dbReference type="EMBL" id="XAU16131.1"/>
    </source>
</evidence>
<keyword evidence="1" id="KW-0472">Membrane</keyword>
<protein>
    <submittedName>
        <fullName evidence="2">DMT family transporter</fullName>
    </submittedName>
</protein>
<sequence length="150" mass="15930">MYAMTLYLTAFAAGIALAVQGGFNAQLGVMLKNPFLATLIAYTVSTLFALLYLLGNPAQLSLPKGGGSVPLYLWVAGGFFSVIGIALYYYIIPKIGIAKMFTFGLSGQMVFVMIAGAFGWFGLPMEAITYKKLAGLAIMLSGVVLITYEG</sequence>
<feature type="transmembrane region" description="Helical" evidence="1">
    <location>
        <begin position="35"/>
        <end position="55"/>
    </location>
</feature>
<organism evidence="2 3">
    <name type="scientific">Sulfurimonas diazotrophicus</name>
    <dbReference type="NCBI Taxonomy" id="3131939"/>
    <lineage>
        <taxon>Bacteria</taxon>
        <taxon>Pseudomonadati</taxon>
        <taxon>Campylobacterota</taxon>
        <taxon>Epsilonproteobacteria</taxon>
        <taxon>Campylobacterales</taxon>
        <taxon>Sulfurimonadaceae</taxon>
        <taxon>Sulfurimonas</taxon>
    </lineage>
</organism>
<name>A0ABZ3HE78_9BACT</name>
<keyword evidence="3" id="KW-1185">Reference proteome</keyword>
<keyword evidence="1" id="KW-1133">Transmembrane helix</keyword>
<dbReference type="EMBL" id="CP147920">
    <property type="protein sequence ID" value="XAU16131.1"/>
    <property type="molecule type" value="Genomic_DNA"/>
</dbReference>
<accession>A0ABZ3HE78</accession>
<proteinExistence type="predicted"/>
<feature type="transmembrane region" description="Helical" evidence="1">
    <location>
        <begin position="71"/>
        <end position="91"/>
    </location>
</feature>
<evidence type="ECO:0000313" key="3">
    <source>
        <dbReference type="Proteomes" id="UP001447842"/>
    </source>
</evidence>
<evidence type="ECO:0000256" key="1">
    <source>
        <dbReference type="SAM" id="Phobius"/>
    </source>
</evidence>